<proteinExistence type="predicted"/>
<dbReference type="Pfam" id="PF12146">
    <property type="entry name" value="Hydrolase_4"/>
    <property type="match status" value="1"/>
</dbReference>
<evidence type="ECO:0000313" key="3">
    <source>
        <dbReference type="Proteomes" id="UP000193427"/>
    </source>
</evidence>
<accession>A0A1W6LDA5</accession>
<sequence>MTPFRFGPPHGQLYGIHHRAESGRAPVGAVLLCNPFGQEAIRTHRMFRVLAERLARSGIHAMRFDYFGTGDAAGDDTDGDLDIWRDDVLRAHEELRKRAPGVPITWLGVRLGGTLAALAAEHAPSAADRLVLWEPIAHGCAYLDELAGHHEQALEKSYSLVPKRFRAAPADEAIGFGMGARLVAQLRALNPARLAGLKARHATLITGAHTADVSAYAEAYRHAGCPTEQHMFEHVFDWASEEAINTALVPQEALQLLQSLVNPVTP</sequence>
<dbReference type="SUPFAM" id="SSF53474">
    <property type="entry name" value="alpha/beta-Hydrolases"/>
    <property type="match status" value="1"/>
</dbReference>
<dbReference type="InterPro" id="IPR022742">
    <property type="entry name" value="Hydrolase_4"/>
</dbReference>
<dbReference type="EMBL" id="CP015118">
    <property type="protein sequence ID" value="ARN22203.1"/>
    <property type="molecule type" value="Genomic_DNA"/>
</dbReference>
<dbReference type="InterPro" id="IPR029058">
    <property type="entry name" value="AB_hydrolase_fold"/>
</dbReference>
<dbReference type="AlphaFoldDB" id="A0A1W6LDA5"/>
<gene>
    <name evidence="2" type="ORF">A4W93_21150</name>
</gene>
<dbReference type="Gene3D" id="3.40.50.1820">
    <property type="entry name" value="alpha/beta hydrolase"/>
    <property type="match status" value="1"/>
</dbReference>
<keyword evidence="3" id="KW-1185">Reference proteome</keyword>
<reference evidence="2 3" key="1">
    <citation type="submission" date="2016-04" db="EMBL/GenBank/DDBJ databases">
        <title>Complete genome sequence of natural rubber-degrading, novel Gram-negative bacterium, Rhizobacter gummiphilus strain NS21.</title>
        <authorList>
            <person name="Tabata M."/>
            <person name="Kasai D."/>
            <person name="Fukuda M."/>
        </authorList>
    </citation>
    <scope>NUCLEOTIDE SEQUENCE [LARGE SCALE GENOMIC DNA]</scope>
    <source>
        <strain evidence="2 3">NS21</strain>
    </source>
</reference>
<name>A0A1W6LDA5_9BURK</name>
<dbReference type="RefSeq" id="WP_085752501.1">
    <property type="nucleotide sequence ID" value="NZ_BSPR01000006.1"/>
</dbReference>
<dbReference type="OrthoDB" id="5379975at2"/>
<feature type="domain" description="Serine aminopeptidase S33" evidence="1">
    <location>
        <begin position="27"/>
        <end position="142"/>
    </location>
</feature>
<organism evidence="2 3">
    <name type="scientific">Piscinibacter gummiphilus</name>
    <dbReference type="NCBI Taxonomy" id="946333"/>
    <lineage>
        <taxon>Bacteria</taxon>
        <taxon>Pseudomonadati</taxon>
        <taxon>Pseudomonadota</taxon>
        <taxon>Betaproteobacteria</taxon>
        <taxon>Burkholderiales</taxon>
        <taxon>Sphaerotilaceae</taxon>
        <taxon>Piscinibacter</taxon>
    </lineage>
</organism>
<dbReference type="KEGG" id="rgu:A4W93_21150"/>
<dbReference type="STRING" id="946333.A4W93_21150"/>
<evidence type="ECO:0000259" key="1">
    <source>
        <dbReference type="Pfam" id="PF12146"/>
    </source>
</evidence>
<dbReference type="Proteomes" id="UP000193427">
    <property type="component" value="Chromosome"/>
</dbReference>
<protein>
    <recommendedName>
        <fullName evidence="1">Serine aminopeptidase S33 domain-containing protein</fullName>
    </recommendedName>
</protein>
<evidence type="ECO:0000313" key="2">
    <source>
        <dbReference type="EMBL" id="ARN22203.1"/>
    </source>
</evidence>